<gene>
    <name evidence="1" type="ORF">PFISCL1PPCAC_15415</name>
</gene>
<name>A0AAV5W0X1_9BILA</name>
<dbReference type="AlphaFoldDB" id="A0AAV5W0X1"/>
<sequence>MFPGHSLCGTRHLHSSYLLIVNRRTQDPLRLRRWSRPHRLLPGCVQYEWNGNGVRSRLELFGVDYNYRCAFNDECLNANPIHGICMIEAVYIAPPTALSRHPLCFASDYDLLPKMIQVSSLAEQVLRNSIKVANHQLDK</sequence>
<accession>A0AAV5W0X1</accession>
<organism evidence="1 2">
    <name type="scientific">Pristionchus fissidentatus</name>
    <dbReference type="NCBI Taxonomy" id="1538716"/>
    <lineage>
        <taxon>Eukaryota</taxon>
        <taxon>Metazoa</taxon>
        <taxon>Ecdysozoa</taxon>
        <taxon>Nematoda</taxon>
        <taxon>Chromadorea</taxon>
        <taxon>Rhabditida</taxon>
        <taxon>Rhabditina</taxon>
        <taxon>Diplogasteromorpha</taxon>
        <taxon>Diplogasteroidea</taxon>
        <taxon>Neodiplogasteridae</taxon>
        <taxon>Pristionchus</taxon>
    </lineage>
</organism>
<comment type="caution">
    <text evidence="1">The sequence shown here is derived from an EMBL/GenBank/DDBJ whole genome shotgun (WGS) entry which is preliminary data.</text>
</comment>
<reference evidence="1" key="1">
    <citation type="submission" date="2023-10" db="EMBL/GenBank/DDBJ databases">
        <title>Genome assembly of Pristionchus species.</title>
        <authorList>
            <person name="Yoshida K."/>
            <person name="Sommer R.J."/>
        </authorList>
    </citation>
    <scope>NUCLEOTIDE SEQUENCE</scope>
    <source>
        <strain evidence="1">RS5133</strain>
    </source>
</reference>
<evidence type="ECO:0000313" key="1">
    <source>
        <dbReference type="EMBL" id="GMT24118.1"/>
    </source>
</evidence>
<dbReference type="EMBL" id="BTSY01000004">
    <property type="protein sequence ID" value="GMT24118.1"/>
    <property type="molecule type" value="Genomic_DNA"/>
</dbReference>
<proteinExistence type="predicted"/>
<protein>
    <submittedName>
        <fullName evidence="1">Uncharacterized protein</fullName>
    </submittedName>
</protein>
<keyword evidence="2" id="KW-1185">Reference proteome</keyword>
<dbReference type="Proteomes" id="UP001432322">
    <property type="component" value="Unassembled WGS sequence"/>
</dbReference>
<evidence type="ECO:0000313" key="2">
    <source>
        <dbReference type="Proteomes" id="UP001432322"/>
    </source>
</evidence>